<protein>
    <submittedName>
        <fullName evidence="2">Uncharacterized protein</fullName>
    </submittedName>
</protein>
<evidence type="ECO:0000313" key="2">
    <source>
        <dbReference type="EMBL" id="GBP13743.1"/>
    </source>
</evidence>
<gene>
    <name evidence="2" type="ORF">EVAR_7977_1</name>
</gene>
<dbReference type="AlphaFoldDB" id="A0A4C1TGW2"/>
<evidence type="ECO:0000313" key="3">
    <source>
        <dbReference type="Proteomes" id="UP000299102"/>
    </source>
</evidence>
<comment type="caution">
    <text evidence="2">The sequence shown here is derived from an EMBL/GenBank/DDBJ whole genome shotgun (WGS) entry which is preliminary data.</text>
</comment>
<dbReference type="Proteomes" id="UP000299102">
    <property type="component" value="Unassembled WGS sequence"/>
</dbReference>
<name>A0A4C1TGW2_EUMVA</name>
<sequence length="188" mass="21083">MESEDAAHNSTQSPDYVPTLSRCFKLPRLALIHREPQLFVLFLAGARSSGRKAMLFGIRLVEYVPSFILESASHSTATADYETWDLTSMYSSCTVYCNCCVYNMCNTCATYLMETNAICITSLARWPALTSGRSQHSLFPSSPLGRRRNFGNSDQKTATSSFDSLLLMLSEHYLKNFEETEAGENLRV</sequence>
<dbReference type="EMBL" id="BGZK01000059">
    <property type="protein sequence ID" value="GBP13743.1"/>
    <property type="molecule type" value="Genomic_DNA"/>
</dbReference>
<evidence type="ECO:0000256" key="1">
    <source>
        <dbReference type="SAM" id="MobiDB-lite"/>
    </source>
</evidence>
<feature type="region of interest" description="Disordered" evidence="1">
    <location>
        <begin position="133"/>
        <end position="156"/>
    </location>
</feature>
<organism evidence="2 3">
    <name type="scientific">Eumeta variegata</name>
    <name type="common">Bagworm moth</name>
    <name type="synonym">Eumeta japonica</name>
    <dbReference type="NCBI Taxonomy" id="151549"/>
    <lineage>
        <taxon>Eukaryota</taxon>
        <taxon>Metazoa</taxon>
        <taxon>Ecdysozoa</taxon>
        <taxon>Arthropoda</taxon>
        <taxon>Hexapoda</taxon>
        <taxon>Insecta</taxon>
        <taxon>Pterygota</taxon>
        <taxon>Neoptera</taxon>
        <taxon>Endopterygota</taxon>
        <taxon>Lepidoptera</taxon>
        <taxon>Glossata</taxon>
        <taxon>Ditrysia</taxon>
        <taxon>Tineoidea</taxon>
        <taxon>Psychidae</taxon>
        <taxon>Oiketicinae</taxon>
        <taxon>Eumeta</taxon>
    </lineage>
</organism>
<reference evidence="2 3" key="1">
    <citation type="journal article" date="2019" name="Commun. Biol.">
        <title>The bagworm genome reveals a unique fibroin gene that provides high tensile strength.</title>
        <authorList>
            <person name="Kono N."/>
            <person name="Nakamura H."/>
            <person name="Ohtoshi R."/>
            <person name="Tomita M."/>
            <person name="Numata K."/>
            <person name="Arakawa K."/>
        </authorList>
    </citation>
    <scope>NUCLEOTIDE SEQUENCE [LARGE SCALE GENOMIC DNA]</scope>
</reference>
<accession>A0A4C1TGW2</accession>
<keyword evidence="3" id="KW-1185">Reference proteome</keyword>
<proteinExistence type="predicted"/>